<accession>A0A0B1TDN9</accession>
<dbReference type="SUPFAM" id="SSF110019">
    <property type="entry name" value="ERO1-like"/>
    <property type="match status" value="1"/>
</dbReference>
<gene>
    <name evidence="16" type="ORF">OESDEN_06592</name>
</gene>
<reference evidence="16 17" key="1">
    <citation type="submission" date="2014-03" db="EMBL/GenBank/DDBJ databases">
        <title>Draft genome of the hookworm Oesophagostomum dentatum.</title>
        <authorList>
            <person name="Mitreva M."/>
        </authorList>
    </citation>
    <scope>NUCLEOTIDE SEQUENCE [LARGE SCALE GENOMIC DNA]</scope>
    <source>
        <strain evidence="16 17">OD-Hann</strain>
    </source>
</reference>
<dbReference type="OrthoDB" id="5787377at2759"/>
<keyword evidence="7" id="KW-0732">Signal</keyword>
<dbReference type="GO" id="GO:0005789">
    <property type="term" value="C:endoplasmic reticulum membrane"/>
    <property type="evidence" value="ECO:0007669"/>
    <property type="project" value="UniProtKB-SubCell"/>
</dbReference>
<keyword evidence="14" id="KW-0325">Glycoprotein</keyword>
<dbReference type="GO" id="GO:0071949">
    <property type="term" value="F:FAD binding"/>
    <property type="evidence" value="ECO:0007669"/>
    <property type="project" value="InterPro"/>
</dbReference>
<keyword evidence="13" id="KW-1015">Disulfide bond</keyword>
<evidence type="ECO:0000313" key="17">
    <source>
        <dbReference type="Proteomes" id="UP000053660"/>
    </source>
</evidence>
<name>A0A0B1TDN9_OESDE</name>
<protein>
    <submittedName>
        <fullName evidence="16">Uncharacterized protein</fullName>
    </submittedName>
</protein>
<keyword evidence="15" id="KW-0676">Redox-active center</keyword>
<evidence type="ECO:0000256" key="12">
    <source>
        <dbReference type="ARBA" id="ARBA00023136"/>
    </source>
</evidence>
<keyword evidence="5" id="KW-0813">Transport</keyword>
<evidence type="ECO:0000256" key="2">
    <source>
        <dbReference type="ARBA" id="ARBA00004367"/>
    </source>
</evidence>
<dbReference type="GO" id="GO:0016972">
    <property type="term" value="F:thiol oxidase activity"/>
    <property type="evidence" value="ECO:0007669"/>
    <property type="project" value="InterPro"/>
</dbReference>
<comment type="subunit">
    <text evidence="4">May function both as a monomer and a homodimer.</text>
</comment>
<evidence type="ECO:0000256" key="9">
    <source>
        <dbReference type="ARBA" id="ARBA00022827"/>
    </source>
</evidence>
<dbReference type="Pfam" id="PF04137">
    <property type="entry name" value="ERO1"/>
    <property type="match status" value="1"/>
</dbReference>
<dbReference type="EMBL" id="KN550743">
    <property type="protein sequence ID" value="KHJ93490.1"/>
    <property type="molecule type" value="Genomic_DNA"/>
</dbReference>
<dbReference type="InterPro" id="IPR037192">
    <property type="entry name" value="ERO1-like_sf"/>
</dbReference>
<sequence length="79" mass="9025">MDVQIHGMGTALKILFSDLPHSHYKTGNNYGSKEAMPFQLTRNEVVSLFQSLGRYSSSIKEVGEFRKELLPNFRGYDEL</sequence>
<dbReference type="InterPro" id="IPR007266">
    <property type="entry name" value="Ero1"/>
</dbReference>
<evidence type="ECO:0000256" key="4">
    <source>
        <dbReference type="ARBA" id="ARBA00011802"/>
    </source>
</evidence>
<evidence type="ECO:0000256" key="7">
    <source>
        <dbReference type="ARBA" id="ARBA00022729"/>
    </source>
</evidence>
<evidence type="ECO:0000256" key="10">
    <source>
        <dbReference type="ARBA" id="ARBA00022982"/>
    </source>
</evidence>
<dbReference type="PANTHER" id="PTHR12613:SF0">
    <property type="entry name" value="ERO1-LIKE PROTEIN"/>
    <property type="match status" value="1"/>
</dbReference>
<comment type="similarity">
    <text evidence="3">Belongs to the EROs family.</text>
</comment>
<evidence type="ECO:0000256" key="14">
    <source>
        <dbReference type="ARBA" id="ARBA00023180"/>
    </source>
</evidence>
<keyword evidence="17" id="KW-1185">Reference proteome</keyword>
<keyword evidence="6" id="KW-0285">Flavoprotein</keyword>
<evidence type="ECO:0000313" key="16">
    <source>
        <dbReference type="EMBL" id="KHJ93490.1"/>
    </source>
</evidence>
<evidence type="ECO:0000256" key="15">
    <source>
        <dbReference type="ARBA" id="ARBA00023284"/>
    </source>
</evidence>
<evidence type="ECO:0000256" key="1">
    <source>
        <dbReference type="ARBA" id="ARBA00001974"/>
    </source>
</evidence>
<keyword evidence="12" id="KW-0472">Membrane</keyword>
<dbReference type="GO" id="GO:0034975">
    <property type="term" value="P:protein folding in endoplasmic reticulum"/>
    <property type="evidence" value="ECO:0007669"/>
    <property type="project" value="InterPro"/>
</dbReference>
<evidence type="ECO:0000256" key="8">
    <source>
        <dbReference type="ARBA" id="ARBA00022824"/>
    </source>
</evidence>
<keyword evidence="11" id="KW-0560">Oxidoreductase</keyword>
<organism evidence="16 17">
    <name type="scientific">Oesophagostomum dentatum</name>
    <name type="common">Nodular worm</name>
    <dbReference type="NCBI Taxonomy" id="61180"/>
    <lineage>
        <taxon>Eukaryota</taxon>
        <taxon>Metazoa</taxon>
        <taxon>Ecdysozoa</taxon>
        <taxon>Nematoda</taxon>
        <taxon>Chromadorea</taxon>
        <taxon>Rhabditida</taxon>
        <taxon>Rhabditina</taxon>
        <taxon>Rhabditomorpha</taxon>
        <taxon>Strongyloidea</taxon>
        <taxon>Strongylidae</taxon>
        <taxon>Oesophagostomum</taxon>
    </lineage>
</organism>
<evidence type="ECO:0000256" key="3">
    <source>
        <dbReference type="ARBA" id="ARBA00008277"/>
    </source>
</evidence>
<proteinExistence type="inferred from homology"/>
<keyword evidence="10" id="KW-0249">Electron transport</keyword>
<evidence type="ECO:0000256" key="11">
    <source>
        <dbReference type="ARBA" id="ARBA00023002"/>
    </source>
</evidence>
<dbReference type="AlphaFoldDB" id="A0A0B1TDN9"/>
<comment type="subcellular location">
    <subcellularLocation>
        <location evidence="2">Endoplasmic reticulum membrane</location>
        <topology evidence="2">Peripheral membrane protein</topology>
        <orientation evidence="2">Lumenal side</orientation>
    </subcellularLocation>
</comment>
<comment type="cofactor">
    <cofactor evidence="1">
        <name>FAD</name>
        <dbReference type="ChEBI" id="CHEBI:57692"/>
    </cofactor>
</comment>
<evidence type="ECO:0000256" key="13">
    <source>
        <dbReference type="ARBA" id="ARBA00023157"/>
    </source>
</evidence>
<dbReference type="Proteomes" id="UP000053660">
    <property type="component" value="Unassembled WGS sequence"/>
</dbReference>
<dbReference type="GO" id="GO:0015035">
    <property type="term" value="F:protein-disulfide reductase activity"/>
    <property type="evidence" value="ECO:0007669"/>
    <property type="project" value="InterPro"/>
</dbReference>
<evidence type="ECO:0000256" key="5">
    <source>
        <dbReference type="ARBA" id="ARBA00022448"/>
    </source>
</evidence>
<keyword evidence="9" id="KW-0274">FAD</keyword>
<dbReference type="PANTHER" id="PTHR12613">
    <property type="entry name" value="ERO1-RELATED"/>
    <property type="match status" value="1"/>
</dbReference>
<keyword evidence="8" id="KW-0256">Endoplasmic reticulum</keyword>
<evidence type="ECO:0000256" key="6">
    <source>
        <dbReference type="ARBA" id="ARBA00022630"/>
    </source>
</evidence>